<dbReference type="InterPro" id="IPR010158">
    <property type="entry name" value="Amidase_Cbmase"/>
</dbReference>
<reference evidence="6" key="1">
    <citation type="submission" date="2019-07" db="EMBL/GenBank/DDBJ databases">
        <title>Bacillus alkalisoli sp. nov. isolated from saline soil.</title>
        <authorList>
            <person name="Sun J.-Q."/>
            <person name="Xu L."/>
        </authorList>
    </citation>
    <scope>NUCLEOTIDE SEQUENCE [LARGE SCALE GENOMIC DNA]</scope>
    <source>
        <strain evidence="6">M4U3P1</strain>
    </source>
</reference>
<evidence type="ECO:0000256" key="1">
    <source>
        <dbReference type="ARBA" id="ARBA00006153"/>
    </source>
</evidence>
<dbReference type="EMBL" id="CP041372">
    <property type="protein sequence ID" value="QKS72433.1"/>
    <property type="molecule type" value="Genomic_DNA"/>
</dbReference>
<dbReference type="AlphaFoldDB" id="A0A859FGE0"/>
<keyword evidence="3" id="KW-0479">Metal-binding</keyword>
<dbReference type="Gene3D" id="3.40.630.10">
    <property type="entry name" value="Zn peptidases"/>
    <property type="match status" value="1"/>
</dbReference>
<comment type="cofactor">
    <cofactor evidence="3">
        <name>Zn(2+)</name>
        <dbReference type="ChEBI" id="CHEBI:29105"/>
    </cofactor>
    <text evidence="3">Binds 2 Zn(2+) ions per subunit.</text>
</comment>
<feature type="binding site" evidence="3">
    <location>
        <position position="146"/>
    </location>
    <ligand>
        <name>Zn(2+)</name>
        <dbReference type="ChEBI" id="CHEBI:29105"/>
        <label>2</label>
    </ligand>
</feature>
<dbReference type="Pfam" id="PF01546">
    <property type="entry name" value="Peptidase_M20"/>
    <property type="match status" value="1"/>
</dbReference>
<protein>
    <submittedName>
        <fullName evidence="5">Zn-dependent hydrolase</fullName>
    </submittedName>
</protein>
<comment type="similarity">
    <text evidence="1">Belongs to the peptidase M20 family.</text>
</comment>
<feature type="binding site" evidence="3">
    <location>
        <position position="404"/>
    </location>
    <ligand>
        <name>Zn(2+)</name>
        <dbReference type="ChEBI" id="CHEBI:29105"/>
        <label>2</label>
    </ligand>
</feature>
<dbReference type="InterPro" id="IPR036264">
    <property type="entry name" value="Bact_exopeptidase_dim_dom"/>
</dbReference>
<name>A0A859FGE0_9BACI</name>
<evidence type="ECO:0000256" key="2">
    <source>
        <dbReference type="ARBA" id="ARBA00022801"/>
    </source>
</evidence>
<proteinExistence type="inferred from homology"/>
<keyword evidence="2 5" id="KW-0378">Hydrolase</keyword>
<evidence type="ECO:0000313" key="6">
    <source>
        <dbReference type="Proteomes" id="UP000318138"/>
    </source>
</evidence>
<dbReference type="CDD" id="cd03884">
    <property type="entry name" value="M20_bAS"/>
    <property type="match status" value="1"/>
</dbReference>
<dbReference type="GO" id="GO:0016813">
    <property type="term" value="F:hydrolase activity, acting on carbon-nitrogen (but not peptide) bonds, in linear amidines"/>
    <property type="evidence" value="ECO:0007669"/>
    <property type="project" value="InterPro"/>
</dbReference>
<dbReference type="PANTHER" id="PTHR32494:SF5">
    <property type="entry name" value="ALLANTOATE AMIDOHYDROLASE"/>
    <property type="match status" value="1"/>
</dbReference>
<evidence type="ECO:0000256" key="3">
    <source>
        <dbReference type="PIRSR" id="PIRSR001235-1"/>
    </source>
</evidence>
<feature type="domain" description="Peptidase M20 dimerisation" evidence="4">
    <location>
        <begin position="232"/>
        <end position="333"/>
    </location>
</feature>
<keyword evidence="6" id="KW-1185">Reference proteome</keyword>
<evidence type="ECO:0000313" key="5">
    <source>
        <dbReference type="EMBL" id="QKS72433.1"/>
    </source>
</evidence>
<dbReference type="InterPro" id="IPR002933">
    <property type="entry name" value="Peptidase_M20"/>
</dbReference>
<keyword evidence="3" id="KW-0862">Zinc</keyword>
<dbReference type="Proteomes" id="UP000318138">
    <property type="component" value="Chromosome"/>
</dbReference>
<feature type="binding site" evidence="3">
    <location>
        <position position="111"/>
    </location>
    <ligand>
        <name>Zn(2+)</name>
        <dbReference type="ChEBI" id="CHEBI:29105"/>
        <label>2</label>
    </ligand>
</feature>
<dbReference type="NCBIfam" id="TIGR01879">
    <property type="entry name" value="hydantase"/>
    <property type="match status" value="1"/>
</dbReference>
<feature type="binding site" evidence="3">
    <location>
        <position position="111"/>
    </location>
    <ligand>
        <name>Zn(2+)</name>
        <dbReference type="ChEBI" id="CHEBI:29105"/>
        <label>1</label>
    </ligand>
</feature>
<dbReference type="RefSeq" id="WP_176010411.1">
    <property type="nucleotide sequence ID" value="NZ_CP041372.2"/>
</dbReference>
<dbReference type="NCBIfam" id="NF006771">
    <property type="entry name" value="PRK09290.1-5"/>
    <property type="match status" value="1"/>
</dbReference>
<dbReference type="Gene3D" id="3.30.70.360">
    <property type="match status" value="1"/>
</dbReference>
<evidence type="ECO:0000259" key="4">
    <source>
        <dbReference type="Pfam" id="PF07687"/>
    </source>
</evidence>
<dbReference type="InterPro" id="IPR011650">
    <property type="entry name" value="Peptidase_M20_dimer"/>
</dbReference>
<feature type="binding site" evidence="3">
    <location>
        <position position="100"/>
    </location>
    <ligand>
        <name>Zn(2+)</name>
        <dbReference type="ChEBI" id="CHEBI:29105"/>
        <label>1</label>
    </ligand>
</feature>
<dbReference type="SUPFAM" id="SSF55031">
    <property type="entry name" value="Bacterial exopeptidase dimerisation domain"/>
    <property type="match status" value="1"/>
</dbReference>
<dbReference type="PANTHER" id="PTHR32494">
    <property type="entry name" value="ALLANTOATE DEIMINASE-RELATED"/>
    <property type="match status" value="1"/>
</dbReference>
<dbReference type="GO" id="GO:0046872">
    <property type="term" value="F:metal ion binding"/>
    <property type="evidence" value="ECO:0007669"/>
    <property type="project" value="UniProtKB-KW"/>
</dbReference>
<dbReference type="PIRSF" id="PIRSF001235">
    <property type="entry name" value="Amidase_carbamoylase"/>
    <property type="match status" value="1"/>
</dbReference>
<dbReference type="SUPFAM" id="SSF53187">
    <property type="entry name" value="Zn-dependent exopeptidases"/>
    <property type="match status" value="1"/>
</dbReference>
<accession>A0A859FGE0</accession>
<feature type="binding site" evidence="3">
    <location>
        <position position="211"/>
    </location>
    <ligand>
        <name>Zn(2+)</name>
        <dbReference type="ChEBI" id="CHEBI:29105"/>
        <label>1</label>
    </ligand>
</feature>
<dbReference type="KEGG" id="psua:FLK61_38045"/>
<dbReference type="Pfam" id="PF07687">
    <property type="entry name" value="M20_dimer"/>
    <property type="match status" value="1"/>
</dbReference>
<sequence length="434" mass="46372">MTTYINEFYEKLLTDYDYSLDRNGVSGERLARRLQELAKIGLTQDNGSNRLAFSPEEKAAKELVATWMKEAGLDVRTDGAGNVIGRLEGASPKTILSGSHVDSVPNGGHFDGPLGVLAALEVAEAIRASGNTPAKSYEVVIFSDEEGARFQGGMTGSKAFTRELEFSEEVDRRDSTGTSFDDVLRAQGLSLTNATSINNDLSLYDAYVEIHIEQGKRLEKAGLSVGVVTGIAGPTWLQITFTGEAGHAGNTPMNDRRDPLVAAGAFVSKLPNIPGQISDSAVATVGRLEVHPNGSNVIPGSVTCTVDMRDITVENKVALKQAIEELLEETAATYGIEVSSFESTSIAPLKVADDLQQTVGAAITSELGVEPMYIPSGAGHDAMIIGKYMPMAMIFVQSKDGVSHNPKEWTTLTDCVSSVHVLKHVVESFASKET</sequence>
<gene>
    <name evidence="5" type="ORF">FLK61_38045</name>
</gene>
<organism evidence="5 6">
    <name type="scientific">Paenalkalicoccus suaedae</name>
    <dbReference type="NCBI Taxonomy" id="2592382"/>
    <lineage>
        <taxon>Bacteria</taxon>
        <taxon>Bacillati</taxon>
        <taxon>Bacillota</taxon>
        <taxon>Bacilli</taxon>
        <taxon>Bacillales</taxon>
        <taxon>Bacillaceae</taxon>
        <taxon>Paenalkalicoccus</taxon>
    </lineage>
</organism>